<evidence type="ECO:0000313" key="5">
    <source>
        <dbReference type="Proteomes" id="UP000501094"/>
    </source>
</evidence>
<reference evidence="4 5" key="1">
    <citation type="journal article" date="2020" name="Nat. Microbiol.">
        <title>Lysogenic host-virus interactions in SAR11 marine bacteria.</title>
        <authorList>
            <person name="Morris R.M."/>
            <person name="Cain K.R."/>
            <person name="Hvorecny K.L."/>
            <person name="Kollman J.M."/>
        </authorList>
    </citation>
    <scope>NUCLEOTIDE SEQUENCE [LARGE SCALE GENOMIC DNA]</scope>
    <source>
        <strain evidence="4 5">NP1</strain>
    </source>
</reference>
<dbReference type="InterPro" id="IPR045336">
    <property type="entry name" value="MmgE_PrpD_N"/>
</dbReference>
<evidence type="ECO:0000259" key="2">
    <source>
        <dbReference type="Pfam" id="PF03972"/>
    </source>
</evidence>
<evidence type="ECO:0000256" key="1">
    <source>
        <dbReference type="ARBA" id="ARBA00006174"/>
    </source>
</evidence>
<proteinExistence type="inferred from homology"/>
<dbReference type="InterPro" id="IPR042188">
    <property type="entry name" value="MmgE/PrpD_sf_2"/>
</dbReference>
<name>A0A6H1PZZ7_9PROT</name>
<dbReference type="PANTHER" id="PTHR16943:SF8">
    <property type="entry name" value="2-METHYLCITRATE DEHYDRATASE"/>
    <property type="match status" value="1"/>
</dbReference>
<dbReference type="InterPro" id="IPR005656">
    <property type="entry name" value="MmgE_PrpD"/>
</dbReference>
<protein>
    <submittedName>
        <fullName evidence="4">MmgE/PrpD family protein</fullName>
    </submittedName>
</protein>
<comment type="similarity">
    <text evidence="1">Belongs to the PrpD family.</text>
</comment>
<keyword evidence="5" id="KW-1185">Reference proteome</keyword>
<accession>A0A6H1PZZ7</accession>
<dbReference type="GO" id="GO:0016829">
    <property type="term" value="F:lyase activity"/>
    <property type="evidence" value="ECO:0007669"/>
    <property type="project" value="InterPro"/>
</dbReference>
<organism evidence="4 5">
    <name type="scientific">Candidatus Pelagibacter giovannonii</name>
    <dbReference type="NCBI Taxonomy" id="2563896"/>
    <lineage>
        <taxon>Bacteria</taxon>
        <taxon>Pseudomonadati</taxon>
        <taxon>Pseudomonadota</taxon>
        <taxon>Alphaproteobacteria</taxon>
        <taxon>Candidatus Pelagibacterales</taxon>
        <taxon>Candidatus Pelagibacteraceae</taxon>
        <taxon>Candidatus Pelagibacter</taxon>
    </lineage>
</organism>
<evidence type="ECO:0000259" key="3">
    <source>
        <dbReference type="Pfam" id="PF19305"/>
    </source>
</evidence>
<dbReference type="AlphaFoldDB" id="A0A6H1PZZ7"/>
<dbReference type="Gene3D" id="3.30.1330.120">
    <property type="entry name" value="2-methylcitrate dehydratase PrpD"/>
    <property type="match status" value="1"/>
</dbReference>
<dbReference type="PANTHER" id="PTHR16943">
    <property type="entry name" value="2-METHYLCITRATE DEHYDRATASE-RELATED"/>
    <property type="match status" value="1"/>
</dbReference>
<dbReference type="KEGG" id="peg:E5R92_00245"/>
<dbReference type="EMBL" id="CP038852">
    <property type="protein sequence ID" value="QIZ20227.1"/>
    <property type="molecule type" value="Genomic_DNA"/>
</dbReference>
<evidence type="ECO:0000313" key="4">
    <source>
        <dbReference type="EMBL" id="QIZ20227.1"/>
    </source>
</evidence>
<dbReference type="Gene3D" id="1.10.4100.10">
    <property type="entry name" value="2-methylcitrate dehydratase PrpD"/>
    <property type="match status" value="1"/>
</dbReference>
<dbReference type="InterPro" id="IPR045337">
    <property type="entry name" value="MmgE_PrpD_C"/>
</dbReference>
<dbReference type="Pfam" id="PF19305">
    <property type="entry name" value="MmgE_PrpD_C"/>
    <property type="match status" value="1"/>
</dbReference>
<feature type="domain" description="MmgE/PrpD C-terminal" evidence="3">
    <location>
        <begin position="286"/>
        <end position="472"/>
    </location>
</feature>
<dbReference type="InterPro" id="IPR042183">
    <property type="entry name" value="MmgE/PrpD_sf_1"/>
</dbReference>
<dbReference type="Pfam" id="PF03972">
    <property type="entry name" value="MmgE_PrpD_N"/>
    <property type="match status" value="1"/>
</dbReference>
<sequence>MISHKVKVYPSKINLPKKNQLAWKIAEIASDNAKLDKAAIEMVINRIIDNASVAIASLNRKAVISSREMALKHLRKNGASLFGIDSKLKFDCEWAAWSNGTAVRELDFHDTFLAEDYSHPGDNIPPILSVAQQTKKSGLDLLKGIITGYEVQVNLVKGICLHKHKIDHIAHLGPSVAAGLGTMLKLNTETIYQAVQQALHTTVSTRQSRKGEISSWKAYAPAHAGKLAIEAVDRAMRGEGAPSPIYEGEDSVIARILDGKKALYNVPLPKKKESKKAILETYTKEYSAEYQSQALIDIAKKLNKKIPSLNQIKKIDIYTSHHTHYVIGTGANDPQKMDPNASRETLDHSIMYIFAVALEDADWHHVKSYTKQRANRKSTIKIWKSITTFEDKKWTKKYHDPNPKNKSFGARVVVTLNNGKKITEQLDRADAHPYGARPFKRQNYINKFLTLTDGILDKKESARFLKVVQNLKNLKAGELNRLNIQVKRSQIKKNTKKGIF</sequence>
<dbReference type="RefSeq" id="WP_168606133.1">
    <property type="nucleotide sequence ID" value="NZ_CP038852.1"/>
</dbReference>
<feature type="domain" description="MmgE/PrpD N-terminal" evidence="2">
    <location>
        <begin position="20"/>
        <end position="261"/>
    </location>
</feature>
<dbReference type="Proteomes" id="UP000501094">
    <property type="component" value="Chromosome"/>
</dbReference>
<gene>
    <name evidence="4" type="ORF">E5R92_00245</name>
</gene>
<dbReference type="InterPro" id="IPR036148">
    <property type="entry name" value="MmgE/PrpD_sf"/>
</dbReference>
<dbReference type="SUPFAM" id="SSF103378">
    <property type="entry name" value="2-methylcitrate dehydratase PrpD"/>
    <property type="match status" value="1"/>
</dbReference>